<protein>
    <submittedName>
        <fullName evidence="1">Uncharacterized protein</fullName>
    </submittedName>
</protein>
<evidence type="ECO:0000313" key="1">
    <source>
        <dbReference type="EMBL" id="GBP72563.1"/>
    </source>
</evidence>
<reference evidence="1 2" key="1">
    <citation type="journal article" date="2019" name="Commun. Biol.">
        <title>The bagworm genome reveals a unique fibroin gene that provides high tensile strength.</title>
        <authorList>
            <person name="Kono N."/>
            <person name="Nakamura H."/>
            <person name="Ohtoshi R."/>
            <person name="Tomita M."/>
            <person name="Numata K."/>
            <person name="Arakawa K."/>
        </authorList>
    </citation>
    <scope>NUCLEOTIDE SEQUENCE [LARGE SCALE GENOMIC DNA]</scope>
</reference>
<dbReference type="AlphaFoldDB" id="A0A4C1YB33"/>
<comment type="caution">
    <text evidence="1">The sequence shown here is derived from an EMBL/GenBank/DDBJ whole genome shotgun (WGS) entry which is preliminary data.</text>
</comment>
<dbReference type="Proteomes" id="UP000299102">
    <property type="component" value="Unassembled WGS sequence"/>
</dbReference>
<keyword evidence="2" id="KW-1185">Reference proteome</keyword>
<gene>
    <name evidence="1" type="ORF">EVAR_89659_1</name>
</gene>
<sequence length="108" mass="11859">MQCSVEGPRYVPAFRPVRVMLKPTGRASEGTRDVVTGLVVLVMTPGTDSNSLGIPLMVNHPSFRESHCMRQKIAQAAYGSKTPAIKMILTVFLANETMKEISNRNPVE</sequence>
<evidence type="ECO:0000313" key="2">
    <source>
        <dbReference type="Proteomes" id="UP000299102"/>
    </source>
</evidence>
<organism evidence="1 2">
    <name type="scientific">Eumeta variegata</name>
    <name type="common">Bagworm moth</name>
    <name type="synonym">Eumeta japonica</name>
    <dbReference type="NCBI Taxonomy" id="151549"/>
    <lineage>
        <taxon>Eukaryota</taxon>
        <taxon>Metazoa</taxon>
        <taxon>Ecdysozoa</taxon>
        <taxon>Arthropoda</taxon>
        <taxon>Hexapoda</taxon>
        <taxon>Insecta</taxon>
        <taxon>Pterygota</taxon>
        <taxon>Neoptera</taxon>
        <taxon>Endopterygota</taxon>
        <taxon>Lepidoptera</taxon>
        <taxon>Glossata</taxon>
        <taxon>Ditrysia</taxon>
        <taxon>Tineoidea</taxon>
        <taxon>Psychidae</taxon>
        <taxon>Oiketicinae</taxon>
        <taxon>Eumeta</taxon>
    </lineage>
</organism>
<accession>A0A4C1YB33</accession>
<proteinExistence type="predicted"/>
<dbReference type="EMBL" id="BGZK01001150">
    <property type="protein sequence ID" value="GBP72563.1"/>
    <property type="molecule type" value="Genomic_DNA"/>
</dbReference>
<name>A0A4C1YB33_EUMVA</name>